<sequence length="400" mass="40190">MDLVQGSAETRTTCGTACPPSRGERTTMDPRRFDALARALSGDGRTPSRRRLLTALPMLAAAAITPSLVRAFDAEEIQRTPTPGQTACTGAADCPTGQVCIDGVCGLLSAVGGRADAPAIDVGTTPVATTQPAVVGGAPTPTPRAVLAPDEEPTAEATIEAAVGATPAPAIGGGAVAGQPLPAGIFRGACGSLEAEPAFPLIEIGTDQAIAPPELPEGAPGVAEADFSSTIVSTTLGGILDEPHAFDIRLVGDDPATSVACGNVTGTPEAGDDGEELVIPLAEQNGSGASGVAFVREEEGERLLTYVFVTRSDEAAETGVAVGTPVAAEGFRRGDTVVTLSDVNLRAAPSTEAAVVEVLGTGVELDVTVDARDGWVPVLEPDSNSRGFVAADTVELAPPA</sequence>
<dbReference type="EMBL" id="CADCWF010000308">
    <property type="protein sequence ID" value="CAA9576743.1"/>
    <property type="molecule type" value="Genomic_DNA"/>
</dbReference>
<dbReference type="Gene3D" id="2.30.30.40">
    <property type="entry name" value="SH3 Domains"/>
    <property type="match status" value="1"/>
</dbReference>
<dbReference type="Pfam" id="PF08239">
    <property type="entry name" value="SH3_3"/>
    <property type="match status" value="1"/>
</dbReference>
<evidence type="ECO:0000259" key="2">
    <source>
        <dbReference type="Pfam" id="PF08239"/>
    </source>
</evidence>
<evidence type="ECO:0000313" key="3">
    <source>
        <dbReference type="EMBL" id="CAA9576743.1"/>
    </source>
</evidence>
<dbReference type="AlphaFoldDB" id="A0A6J4VEC1"/>
<dbReference type="InterPro" id="IPR003646">
    <property type="entry name" value="SH3-like_bac-type"/>
</dbReference>
<organism evidence="3">
    <name type="scientific">uncultured Thermomicrobiales bacterium</name>
    <dbReference type="NCBI Taxonomy" id="1645740"/>
    <lineage>
        <taxon>Bacteria</taxon>
        <taxon>Pseudomonadati</taxon>
        <taxon>Thermomicrobiota</taxon>
        <taxon>Thermomicrobia</taxon>
        <taxon>Thermomicrobiales</taxon>
        <taxon>environmental samples</taxon>
    </lineage>
</organism>
<feature type="domain" description="SH3b" evidence="2">
    <location>
        <begin position="341"/>
        <end position="394"/>
    </location>
</feature>
<name>A0A6J4VEC1_9BACT</name>
<feature type="region of interest" description="Disordered" evidence="1">
    <location>
        <begin position="1"/>
        <end position="28"/>
    </location>
</feature>
<proteinExistence type="predicted"/>
<evidence type="ECO:0000256" key="1">
    <source>
        <dbReference type="SAM" id="MobiDB-lite"/>
    </source>
</evidence>
<reference evidence="3" key="1">
    <citation type="submission" date="2020-02" db="EMBL/GenBank/DDBJ databases">
        <authorList>
            <person name="Meier V. D."/>
        </authorList>
    </citation>
    <scope>NUCLEOTIDE SEQUENCE</scope>
    <source>
        <strain evidence="3">AVDCRST_MAG59</strain>
    </source>
</reference>
<gene>
    <name evidence="3" type="ORF">AVDCRST_MAG59-4214</name>
</gene>
<accession>A0A6J4VEC1</accession>
<protein>
    <recommendedName>
        <fullName evidence="2">SH3b domain-containing protein</fullName>
    </recommendedName>
</protein>